<accession>A0A6J4S175</accession>
<reference evidence="3" key="1">
    <citation type="submission" date="2020-02" db="EMBL/GenBank/DDBJ databases">
        <authorList>
            <person name="Meier V. D."/>
        </authorList>
    </citation>
    <scope>NUCLEOTIDE SEQUENCE</scope>
    <source>
        <strain evidence="3">AVDCRST_MAG39</strain>
    </source>
</reference>
<dbReference type="Gene3D" id="1.10.287.110">
    <property type="entry name" value="DnaJ domain"/>
    <property type="match status" value="1"/>
</dbReference>
<dbReference type="PANTHER" id="PTHR24074">
    <property type="entry name" value="CO-CHAPERONE PROTEIN DJLA"/>
    <property type="match status" value="1"/>
</dbReference>
<dbReference type="InterPro" id="IPR050817">
    <property type="entry name" value="DjlA_DnaK_co-chaperone"/>
</dbReference>
<dbReference type="InterPro" id="IPR001623">
    <property type="entry name" value="DnaJ_domain"/>
</dbReference>
<organism evidence="3">
    <name type="scientific">uncultured Sphingomonadaceae bacterium</name>
    <dbReference type="NCBI Taxonomy" id="169976"/>
    <lineage>
        <taxon>Bacteria</taxon>
        <taxon>Pseudomonadati</taxon>
        <taxon>Pseudomonadota</taxon>
        <taxon>Alphaproteobacteria</taxon>
        <taxon>Sphingomonadales</taxon>
        <taxon>Sphingomonadaceae</taxon>
        <taxon>environmental samples</taxon>
    </lineage>
</organism>
<dbReference type="AlphaFoldDB" id="A0A6J4S175"/>
<dbReference type="InterPro" id="IPR036869">
    <property type="entry name" value="J_dom_sf"/>
</dbReference>
<evidence type="ECO:0000259" key="2">
    <source>
        <dbReference type="PROSITE" id="PS50076"/>
    </source>
</evidence>
<evidence type="ECO:0000313" key="3">
    <source>
        <dbReference type="EMBL" id="CAA9480840.1"/>
    </source>
</evidence>
<dbReference type="PRINTS" id="PR00625">
    <property type="entry name" value="JDOMAIN"/>
</dbReference>
<sequence>MGGDAATLDRIKTHYDTLQVARDASPEVITAAYRALSRVHHPDRNVGKDDADTMALLNASYAVLSDPQRRRVHDQWIEAQEEWKVAADDTAGWEDGSWEGTSAGWVREARPRARSPLRRFAPAFALLVFVGAGAVFLATQPEARPSGLPPYDRSGEKAAAVANASAAVKAAGPIAAPAAAAAGVRPLALDLLGTAKEEDARSSAFVKPVAARAPNGAPWPNQAAYVPGYTQGRTDGLSNVLINNRGNESPMFLKLVAIDEQRTMPVRHVFVPPRSSFQIEKVRPGRYDVRYQNLGTGSLARSEPFELSEVERPAGREYSNVTLTLYEAPGSAVDTYRLSEKEF</sequence>
<name>A0A6J4S175_9SPHN</name>
<keyword evidence="1" id="KW-1133">Transmembrane helix</keyword>
<dbReference type="Pfam" id="PF00226">
    <property type="entry name" value="DnaJ"/>
    <property type="match status" value="1"/>
</dbReference>
<gene>
    <name evidence="3" type="ORF">AVDCRST_MAG39-148</name>
</gene>
<proteinExistence type="predicted"/>
<dbReference type="SMART" id="SM00271">
    <property type="entry name" value="DnaJ"/>
    <property type="match status" value="1"/>
</dbReference>
<keyword evidence="1" id="KW-0472">Membrane</keyword>
<keyword evidence="1" id="KW-0812">Transmembrane</keyword>
<feature type="domain" description="J" evidence="2">
    <location>
        <begin position="13"/>
        <end position="77"/>
    </location>
</feature>
<protein>
    <submittedName>
        <fullName evidence="3">Chaperone protein DnaJ</fullName>
    </submittedName>
</protein>
<evidence type="ECO:0000256" key="1">
    <source>
        <dbReference type="SAM" id="Phobius"/>
    </source>
</evidence>
<feature type="transmembrane region" description="Helical" evidence="1">
    <location>
        <begin position="120"/>
        <end position="139"/>
    </location>
</feature>
<dbReference type="EMBL" id="CADCVW010000010">
    <property type="protein sequence ID" value="CAA9480840.1"/>
    <property type="molecule type" value="Genomic_DNA"/>
</dbReference>
<dbReference type="CDD" id="cd06257">
    <property type="entry name" value="DnaJ"/>
    <property type="match status" value="1"/>
</dbReference>
<dbReference type="PROSITE" id="PS50076">
    <property type="entry name" value="DNAJ_2"/>
    <property type="match status" value="1"/>
</dbReference>
<dbReference type="SUPFAM" id="SSF46565">
    <property type="entry name" value="Chaperone J-domain"/>
    <property type="match status" value="1"/>
</dbReference>